<dbReference type="PANTHER" id="PTHR42964:SF1">
    <property type="entry name" value="POLYKETIDE BIOSYNTHESIS ENOYL-COA HYDRATASE PKSH-RELATED"/>
    <property type="match status" value="1"/>
</dbReference>
<name>A0A6B0TSA5_9RHOB</name>
<sequence>MSQPTIRLDRDPRGIATLTLDQPDTHNALSPAMADALTAAAAEINADESLRAVILTGAGKSFCAGGDLGWMRAQFDGDRAQRIAEARRLAHMLRALDRLAVPLVGRINGQAFGGGIGMMSVCDSAIAVTGRRFGLTETRLGLIPATISPYVVARIGPAQARRVFASPKLWSSEELVGLNLAARVVDDADLDAAVEAEVAPYLDASPVAVRAAKALLRDLSPPIDDATVEMTVSRLADTWETEDAREGIAAFFSKRRPSWAS</sequence>
<keyword evidence="3" id="KW-1185">Reference proteome</keyword>
<dbReference type="Pfam" id="PF00378">
    <property type="entry name" value="ECH_1"/>
    <property type="match status" value="1"/>
</dbReference>
<dbReference type="Gene3D" id="1.10.12.10">
    <property type="entry name" value="Lyase 2-enoyl-coa Hydratase, Chain A, domain 2"/>
    <property type="match status" value="1"/>
</dbReference>
<dbReference type="NCBIfam" id="NF005675">
    <property type="entry name" value="PRK07468.1"/>
    <property type="match status" value="1"/>
</dbReference>
<dbReference type="AlphaFoldDB" id="A0A6B0TSA5"/>
<dbReference type="SUPFAM" id="SSF52096">
    <property type="entry name" value="ClpP/crotonase"/>
    <property type="match status" value="1"/>
</dbReference>
<protein>
    <submittedName>
        <fullName evidence="2">Crotonase/enoyl-CoA hydratase family protein</fullName>
    </submittedName>
</protein>
<dbReference type="RefSeq" id="WP_160850890.1">
    <property type="nucleotide sequence ID" value="NZ_WUWG01000001.1"/>
</dbReference>
<dbReference type="InterPro" id="IPR001753">
    <property type="entry name" value="Enoyl-CoA_hydra/iso"/>
</dbReference>
<dbReference type="EMBL" id="WUWG01000001">
    <property type="protein sequence ID" value="MXU63893.1"/>
    <property type="molecule type" value="Genomic_DNA"/>
</dbReference>
<dbReference type="Proteomes" id="UP000436016">
    <property type="component" value="Unassembled WGS sequence"/>
</dbReference>
<dbReference type="InterPro" id="IPR029045">
    <property type="entry name" value="ClpP/crotonase-like_dom_sf"/>
</dbReference>
<dbReference type="CDD" id="cd06558">
    <property type="entry name" value="crotonase-like"/>
    <property type="match status" value="1"/>
</dbReference>
<reference evidence="2 3" key="1">
    <citation type="submission" date="2019-12" db="EMBL/GenBank/DDBJ databases">
        <title>Strain KN286 was isolated from seawater, which was collected from Caroline Seamount in the tropical western Pacific.</title>
        <authorList>
            <person name="Wang Q."/>
        </authorList>
    </citation>
    <scope>NUCLEOTIDE SEQUENCE [LARGE SCALE GENOMIC DNA]</scope>
    <source>
        <strain evidence="2 3">KN286</strain>
    </source>
</reference>
<dbReference type="InterPro" id="IPR051683">
    <property type="entry name" value="Enoyl-CoA_Hydratase/Isomerase"/>
</dbReference>
<accession>A0A6B0TSA5</accession>
<dbReference type="Gene3D" id="3.90.226.10">
    <property type="entry name" value="2-enoyl-CoA Hydratase, Chain A, domain 1"/>
    <property type="match status" value="1"/>
</dbReference>
<dbReference type="InterPro" id="IPR014748">
    <property type="entry name" value="Enoyl-CoA_hydra_C"/>
</dbReference>
<dbReference type="GO" id="GO:0003824">
    <property type="term" value="F:catalytic activity"/>
    <property type="evidence" value="ECO:0007669"/>
    <property type="project" value="UniProtKB-ARBA"/>
</dbReference>
<proteinExistence type="inferred from homology"/>
<organism evidence="2 3">
    <name type="scientific">Oceanomicrobium pacificus</name>
    <dbReference type="NCBI Taxonomy" id="2692916"/>
    <lineage>
        <taxon>Bacteria</taxon>
        <taxon>Pseudomonadati</taxon>
        <taxon>Pseudomonadota</taxon>
        <taxon>Alphaproteobacteria</taxon>
        <taxon>Rhodobacterales</taxon>
        <taxon>Paracoccaceae</taxon>
        <taxon>Oceanomicrobium</taxon>
    </lineage>
</organism>
<comment type="similarity">
    <text evidence="1">Belongs to the enoyl-CoA hydratase/isomerase family.</text>
</comment>
<evidence type="ECO:0000256" key="1">
    <source>
        <dbReference type="ARBA" id="ARBA00005254"/>
    </source>
</evidence>
<gene>
    <name evidence="2" type="ORF">GSH16_00435</name>
</gene>
<evidence type="ECO:0000313" key="2">
    <source>
        <dbReference type="EMBL" id="MXU63893.1"/>
    </source>
</evidence>
<dbReference type="PANTHER" id="PTHR42964">
    <property type="entry name" value="ENOYL-COA HYDRATASE"/>
    <property type="match status" value="1"/>
</dbReference>
<comment type="caution">
    <text evidence="2">The sequence shown here is derived from an EMBL/GenBank/DDBJ whole genome shotgun (WGS) entry which is preliminary data.</text>
</comment>
<evidence type="ECO:0000313" key="3">
    <source>
        <dbReference type="Proteomes" id="UP000436016"/>
    </source>
</evidence>